<dbReference type="EMBL" id="FOJI01000003">
    <property type="protein sequence ID" value="SEW04514.1"/>
    <property type="molecule type" value="Genomic_DNA"/>
</dbReference>
<keyword evidence="1" id="KW-1133">Transmembrane helix</keyword>
<dbReference type="Pfam" id="PF06304">
    <property type="entry name" value="DUF1048"/>
    <property type="match status" value="1"/>
</dbReference>
<keyword evidence="2" id="KW-0238">DNA-binding</keyword>
<organism evidence="2 3">
    <name type="scientific">[Clostridium] fimetarium</name>
    <dbReference type="NCBI Taxonomy" id="99656"/>
    <lineage>
        <taxon>Bacteria</taxon>
        <taxon>Bacillati</taxon>
        <taxon>Bacillota</taxon>
        <taxon>Clostridia</taxon>
        <taxon>Lachnospirales</taxon>
        <taxon>Lachnospiraceae</taxon>
    </lineage>
</organism>
<gene>
    <name evidence="2" type="ORF">SAMN05421659_103341</name>
</gene>
<proteinExistence type="predicted"/>
<protein>
    <submittedName>
        <fullName evidence="2">DNA-binding ferritin-like protein (Dps family)</fullName>
    </submittedName>
</protein>
<dbReference type="Gene3D" id="1.10.1900.10">
    <property type="entry name" value="c-terminal domain of poly(a) binding protein"/>
    <property type="match status" value="1"/>
</dbReference>
<evidence type="ECO:0000256" key="1">
    <source>
        <dbReference type="SAM" id="Phobius"/>
    </source>
</evidence>
<dbReference type="GO" id="GO:0003677">
    <property type="term" value="F:DNA binding"/>
    <property type="evidence" value="ECO:0007669"/>
    <property type="project" value="UniProtKB-KW"/>
</dbReference>
<name>A0A1I0NSI8_9FIRM</name>
<dbReference type="AlphaFoldDB" id="A0A1I0NSI8"/>
<keyword evidence="1" id="KW-0812">Transmembrane</keyword>
<dbReference type="Proteomes" id="UP000199701">
    <property type="component" value="Unassembled WGS sequence"/>
</dbReference>
<sequence>MRDSNNKLSGDYKIAYFDILSYMQGSNISANGEFSVRVQEDMMDMLLTAQENQLPIHNIIGKDIKIFCEDIVKTHNTKRAKFLEFLKTLNLFLCVFIFITLLFQVFDGYINLSTILTFFLCWFLFHYILNFIYKRLCLKFKGLKNKIICIVLISIGSMFVLAPFILLTVMYCNLLINGYYVIAFSLLLILSIHMICKKLDKNINWSSYLK</sequence>
<keyword evidence="3" id="KW-1185">Reference proteome</keyword>
<dbReference type="InterPro" id="IPR008316">
    <property type="entry name" value="UCP029876"/>
</dbReference>
<feature type="transmembrane region" description="Helical" evidence="1">
    <location>
        <begin position="177"/>
        <end position="196"/>
    </location>
</feature>
<feature type="transmembrane region" description="Helical" evidence="1">
    <location>
        <begin position="112"/>
        <end position="133"/>
    </location>
</feature>
<dbReference type="SUPFAM" id="SSF158560">
    <property type="entry name" value="BH3980-like"/>
    <property type="match status" value="1"/>
</dbReference>
<dbReference type="RefSeq" id="WP_092451614.1">
    <property type="nucleotide sequence ID" value="NZ_FOJI01000003.1"/>
</dbReference>
<evidence type="ECO:0000313" key="3">
    <source>
        <dbReference type="Proteomes" id="UP000199701"/>
    </source>
</evidence>
<dbReference type="OrthoDB" id="1655249at2"/>
<accession>A0A1I0NSI8</accession>
<reference evidence="2 3" key="1">
    <citation type="submission" date="2016-10" db="EMBL/GenBank/DDBJ databases">
        <authorList>
            <person name="de Groot N.N."/>
        </authorList>
    </citation>
    <scope>NUCLEOTIDE SEQUENCE [LARGE SCALE GENOMIC DNA]</scope>
    <source>
        <strain evidence="2 3">DSM 9179</strain>
    </source>
</reference>
<keyword evidence="1" id="KW-0472">Membrane</keyword>
<feature type="transmembrane region" description="Helical" evidence="1">
    <location>
        <begin position="145"/>
        <end position="171"/>
    </location>
</feature>
<evidence type="ECO:0000313" key="2">
    <source>
        <dbReference type="EMBL" id="SEW04514.1"/>
    </source>
</evidence>
<dbReference type="STRING" id="99656.SAMN05421659_103341"/>
<feature type="transmembrane region" description="Helical" evidence="1">
    <location>
        <begin position="88"/>
        <end position="106"/>
    </location>
</feature>